<sequence length="49" mass="5520">MAKLEQNRTGKEQESKTARPPQSAEQSSKDEFVSNQAKPVASVQRKELF</sequence>
<proteinExistence type="predicted"/>
<evidence type="ECO:0000313" key="3">
    <source>
        <dbReference type="Proteomes" id="UP000717624"/>
    </source>
</evidence>
<feature type="region of interest" description="Disordered" evidence="1">
    <location>
        <begin position="1"/>
        <end position="49"/>
    </location>
</feature>
<dbReference type="Proteomes" id="UP000717624">
    <property type="component" value="Unassembled WGS sequence"/>
</dbReference>
<keyword evidence="3" id="KW-1185">Reference proteome</keyword>
<evidence type="ECO:0000256" key="1">
    <source>
        <dbReference type="SAM" id="MobiDB-lite"/>
    </source>
</evidence>
<dbReference type="RefSeq" id="WP_204516348.1">
    <property type="nucleotide sequence ID" value="NZ_BAABIN010000009.1"/>
</dbReference>
<accession>A0A939BTM2</accession>
<gene>
    <name evidence="2" type="ORF">JOD01_000187</name>
</gene>
<dbReference type="EMBL" id="JAFBEB010000001">
    <property type="protein sequence ID" value="MBM7588601.1"/>
    <property type="molecule type" value="Genomic_DNA"/>
</dbReference>
<name>A0A939BTM2_9BACL</name>
<protein>
    <submittedName>
        <fullName evidence="2">Uncharacterized protein</fullName>
    </submittedName>
</protein>
<feature type="compositionally biased region" description="Basic and acidic residues" evidence="1">
    <location>
        <begin position="1"/>
        <end position="17"/>
    </location>
</feature>
<reference evidence="2" key="1">
    <citation type="submission" date="2021-01" db="EMBL/GenBank/DDBJ databases">
        <title>Genomic Encyclopedia of Type Strains, Phase IV (KMG-IV): sequencing the most valuable type-strain genomes for metagenomic binning, comparative biology and taxonomic classification.</title>
        <authorList>
            <person name="Goeker M."/>
        </authorList>
    </citation>
    <scope>NUCLEOTIDE SEQUENCE</scope>
    <source>
        <strain evidence="2">DSM 25523</strain>
    </source>
</reference>
<dbReference type="AlphaFoldDB" id="A0A939BTM2"/>
<organism evidence="2 3">
    <name type="scientific">Brevibacillus fulvus</name>
    <dbReference type="NCBI Taxonomy" id="1125967"/>
    <lineage>
        <taxon>Bacteria</taxon>
        <taxon>Bacillati</taxon>
        <taxon>Bacillota</taxon>
        <taxon>Bacilli</taxon>
        <taxon>Bacillales</taxon>
        <taxon>Paenibacillaceae</taxon>
        <taxon>Brevibacillus</taxon>
    </lineage>
</organism>
<comment type="caution">
    <text evidence="2">The sequence shown here is derived from an EMBL/GenBank/DDBJ whole genome shotgun (WGS) entry which is preliminary data.</text>
</comment>
<evidence type="ECO:0000313" key="2">
    <source>
        <dbReference type="EMBL" id="MBM7588601.1"/>
    </source>
</evidence>